<evidence type="ECO:0000313" key="1">
    <source>
        <dbReference type="EMBL" id="KKN67753.1"/>
    </source>
</evidence>
<accession>A0A0F9VPN9</accession>
<dbReference type="EMBL" id="LAZR01000466">
    <property type="protein sequence ID" value="KKN67753.1"/>
    <property type="molecule type" value="Genomic_DNA"/>
</dbReference>
<dbReference type="AlphaFoldDB" id="A0A0F9VPN9"/>
<gene>
    <name evidence="1" type="ORF">LCGC14_0457860</name>
</gene>
<reference evidence="1" key="1">
    <citation type="journal article" date="2015" name="Nature">
        <title>Complex archaea that bridge the gap between prokaryotes and eukaryotes.</title>
        <authorList>
            <person name="Spang A."/>
            <person name="Saw J.H."/>
            <person name="Jorgensen S.L."/>
            <person name="Zaremba-Niedzwiedzka K."/>
            <person name="Martijn J."/>
            <person name="Lind A.E."/>
            <person name="van Eijk R."/>
            <person name="Schleper C."/>
            <person name="Guy L."/>
            <person name="Ettema T.J."/>
        </authorList>
    </citation>
    <scope>NUCLEOTIDE SEQUENCE</scope>
</reference>
<organism evidence="1">
    <name type="scientific">marine sediment metagenome</name>
    <dbReference type="NCBI Taxonomy" id="412755"/>
    <lineage>
        <taxon>unclassified sequences</taxon>
        <taxon>metagenomes</taxon>
        <taxon>ecological metagenomes</taxon>
    </lineage>
</organism>
<sequence>MCDECVRQAEQDAGELELERLRVRVKELAGALTSIGVLPNGWCCCPEVRQEDREHVGECAQARVALRLGKECMHPEGNRVWLSECCGDGYIVDLSEDRLSFCVRCREGAWFELACDLCEKPICRIKEIEVVK</sequence>
<name>A0A0F9VPN9_9ZZZZ</name>
<proteinExistence type="predicted"/>
<protein>
    <submittedName>
        <fullName evidence="1">Uncharacterized protein</fullName>
    </submittedName>
</protein>
<comment type="caution">
    <text evidence="1">The sequence shown here is derived from an EMBL/GenBank/DDBJ whole genome shotgun (WGS) entry which is preliminary data.</text>
</comment>